<dbReference type="VEuPathDB" id="TriTrypDB:TEOVI_000058600"/>
<reference evidence="3" key="1">
    <citation type="submission" date="2016-09" db="EMBL/GenBank/DDBJ databases">
        <authorList>
            <person name="Hebert L."/>
            <person name="Moumen B."/>
        </authorList>
    </citation>
    <scope>NUCLEOTIDE SEQUENCE [LARGE SCALE GENOMIC DNA]</scope>
    <source>
        <strain evidence="3">OVI</strain>
    </source>
</reference>
<evidence type="ECO:0000259" key="2">
    <source>
        <dbReference type="Pfam" id="PF07572"/>
    </source>
</evidence>
<dbReference type="Proteomes" id="UP000195570">
    <property type="component" value="Unassembled WGS sequence"/>
</dbReference>
<name>A0A1G4IA95_TRYEQ</name>
<sequence length="303" mass="33740">MSSSSSSTSTDVANSSGSDNGDDSVSTQSNRSSSSDSVSFISSTCSITDRIRETGGDCGDAVATERLEREQRLRRLLSQRKVGNTVPLHDGKIAEPFSMRKGTLDPDDGVILSTFSNALLFQRLLSVLSSSDALARSQSFDEVLAVANPIFFRKLKAPLGEGSTEASQPQHFRPVVHSECAQLDRSGIVVHRRKRERHGHWVAAGEKKSAMGDSSGVRTMSTSSGLIQKSHAQWERYLTKELQEEGVSLQSFRQQRQDDSYLEKQRFLERSQWAEYQHELQVDARRRELKASRAIRRGESEMN</sequence>
<comment type="caution">
    <text evidence="3">The sequence shown here is derived from an EMBL/GenBank/DDBJ whole genome shotgun (WGS) entry which is preliminary data.</text>
</comment>
<dbReference type="Pfam" id="PF07572">
    <property type="entry name" value="BCNT"/>
    <property type="match status" value="1"/>
</dbReference>
<organism evidence="3 4">
    <name type="scientific">Trypanosoma equiperdum</name>
    <dbReference type="NCBI Taxonomy" id="5694"/>
    <lineage>
        <taxon>Eukaryota</taxon>
        <taxon>Discoba</taxon>
        <taxon>Euglenozoa</taxon>
        <taxon>Kinetoplastea</taxon>
        <taxon>Metakinetoplastina</taxon>
        <taxon>Trypanosomatida</taxon>
        <taxon>Trypanosomatidae</taxon>
        <taxon>Trypanosoma</taxon>
    </lineage>
</organism>
<dbReference type="EMBL" id="CZPT02001111">
    <property type="protein sequence ID" value="SCU68940.1"/>
    <property type="molecule type" value="Genomic_DNA"/>
</dbReference>
<evidence type="ECO:0000313" key="4">
    <source>
        <dbReference type="Proteomes" id="UP000195570"/>
    </source>
</evidence>
<protein>
    <submittedName>
        <fullName evidence="3">Bucentaur or craniofacial development, putative</fullName>
    </submittedName>
</protein>
<proteinExistence type="predicted"/>
<dbReference type="AlphaFoldDB" id="A0A1G4IA95"/>
<gene>
    <name evidence="3" type="ORF">TEOVI_000058600</name>
</gene>
<dbReference type="GeneID" id="92374526"/>
<dbReference type="RefSeq" id="XP_067080001.1">
    <property type="nucleotide sequence ID" value="XM_067223900.1"/>
</dbReference>
<accession>A0A1G4IA95</accession>
<feature type="domain" description="BCNT-C" evidence="2">
    <location>
        <begin position="227"/>
        <end position="281"/>
    </location>
</feature>
<evidence type="ECO:0000256" key="1">
    <source>
        <dbReference type="SAM" id="MobiDB-lite"/>
    </source>
</evidence>
<feature type="region of interest" description="Disordered" evidence="1">
    <location>
        <begin position="1"/>
        <end position="39"/>
    </location>
</feature>
<keyword evidence="4" id="KW-1185">Reference proteome</keyword>
<dbReference type="InterPro" id="IPR011421">
    <property type="entry name" value="BCNT-C"/>
</dbReference>
<evidence type="ECO:0000313" key="3">
    <source>
        <dbReference type="EMBL" id="SCU68940.1"/>
    </source>
</evidence>